<dbReference type="Pfam" id="PF07690">
    <property type="entry name" value="MFS_1"/>
    <property type="match status" value="1"/>
</dbReference>
<keyword evidence="2 5" id="KW-0812">Transmembrane</keyword>
<evidence type="ECO:0000256" key="3">
    <source>
        <dbReference type="ARBA" id="ARBA00022989"/>
    </source>
</evidence>
<dbReference type="SUPFAM" id="SSF103473">
    <property type="entry name" value="MFS general substrate transporter"/>
    <property type="match status" value="1"/>
</dbReference>
<keyword evidence="4 5" id="KW-0472">Membrane</keyword>
<dbReference type="InterPro" id="IPR011701">
    <property type="entry name" value="MFS"/>
</dbReference>
<dbReference type="AlphaFoldDB" id="A0A6N8GLS1"/>
<dbReference type="PANTHER" id="PTHR11360">
    <property type="entry name" value="MONOCARBOXYLATE TRANSPORTER"/>
    <property type="match status" value="1"/>
</dbReference>
<accession>A0A6N8GLS1</accession>
<feature type="transmembrane region" description="Helical" evidence="5">
    <location>
        <begin position="421"/>
        <end position="440"/>
    </location>
</feature>
<feature type="transmembrane region" description="Helical" evidence="5">
    <location>
        <begin position="249"/>
        <end position="267"/>
    </location>
</feature>
<evidence type="ECO:0000256" key="2">
    <source>
        <dbReference type="ARBA" id="ARBA00022692"/>
    </source>
</evidence>
<feature type="transmembrane region" description="Helical" evidence="5">
    <location>
        <begin position="55"/>
        <end position="73"/>
    </location>
</feature>
<dbReference type="InterPro" id="IPR036259">
    <property type="entry name" value="MFS_trans_sf"/>
</dbReference>
<feature type="transmembrane region" description="Helical" evidence="5">
    <location>
        <begin position="382"/>
        <end position="401"/>
    </location>
</feature>
<dbReference type="PANTHER" id="PTHR11360:SF317">
    <property type="entry name" value="MAJOR FACILITATOR SUPERFAMILY (MFS) PROFILE DOMAIN-CONTAINING PROTEIN-RELATED"/>
    <property type="match status" value="1"/>
</dbReference>
<evidence type="ECO:0000256" key="5">
    <source>
        <dbReference type="SAM" id="Phobius"/>
    </source>
</evidence>
<evidence type="ECO:0000256" key="1">
    <source>
        <dbReference type="ARBA" id="ARBA00004651"/>
    </source>
</evidence>
<feature type="transmembrane region" description="Helical" evidence="5">
    <location>
        <begin position="191"/>
        <end position="210"/>
    </location>
</feature>
<sequence>MGWLDREHTVAPPGFNRWLIPPAALAVHLCIGQAYATSVYKTALVEHFDASLTEIGIIFSIAIVMLGLSAAVFGTWVDTNGPRKAMFTAALLWSGGFLVGAAGIFTEQLWLVYLGYGVIGGIGLGIGYISPVSTLIKWFPDRPGLATGMAIMGFGGGALIASPLSAALLNLYDSESGGQGGVASGDAVGKLFLTLAVVYLAYMLFGAFTIKVPAEGWKPEGFDPSTVAKKALVTTNHVSANNAIRTRQFWLVWIVLFCNVTAGIGILEQAAPMIQDFFRQADGASLVTAGVAGGFVGLLSIGNMGGRFVWSTTSDVVGRKRIYMIYLGVGAVLYTVLALFGSSSTILFVLLAFVIISFYGGGFATVPAYLRDLFGTFQVGAIHGRLLTAWSAAGIAGPLIVNAFLDAQGTPGELTAQAYQPALLTMVGLLVVGFVANLLVRPVDARYHEPATAPSDTKVLAKEA</sequence>
<feature type="transmembrane region" description="Helical" evidence="5">
    <location>
        <begin position="287"/>
        <end position="310"/>
    </location>
</feature>
<dbReference type="InterPro" id="IPR050327">
    <property type="entry name" value="Proton-linked_MCT"/>
</dbReference>
<feature type="transmembrane region" description="Helical" evidence="5">
    <location>
        <begin position="110"/>
        <end position="129"/>
    </location>
</feature>
<reference evidence="7 8" key="1">
    <citation type="submission" date="2019-12" db="EMBL/GenBank/DDBJ databases">
        <authorList>
            <person name="Shi Y."/>
        </authorList>
    </citation>
    <scope>NUCLEOTIDE SEQUENCE [LARGE SCALE GENOMIC DNA]</scope>
    <source>
        <strain evidence="7 8">JCM 17929</strain>
    </source>
</reference>
<keyword evidence="3 5" id="KW-1133">Transmembrane helix</keyword>
<feature type="transmembrane region" description="Helical" evidence="5">
    <location>
        <begin position="346"/>
        <end position="370"/>
    </location>
</feature>
<evidence type="ECO:0000313" key="7">
    <source>
        <dbReference type="EMBL" id="MUN63197.1"/>
    </source>
</evidence>
<comment type="caution">
    <text evidence="7">The sequence shown here is derived from an EMBL/GenBank/DDBJ whole genome shotgun (WGS) entry which is preliminary data.</text>
</comment>
<gene>
    <name evidence="7" type="ORF">GMA12_08605</name>
</gene>
<organism evidence="7 8">
    <name type="scientific">Kocuria sediminis</name>
    <dbReference type="NCBI Taxonomy" id="1038857"/>
    <lineage>
        <taxon>Bacteria</taxon>
        <taxon>Bacillati</taxon>
        <taxon>Actinomycetota</taxon>
        <taxon>Actinomycetes</taxon>
        <taxon>Micrococcales</taxon>
        <taxon>Micrococcaceae</taxon>
        <taxon>Kocuria</taxon>
    </lineage>
</organism>
<dbReference type="RefSeq" id="WP_156269111.1">
    <property type="nucleotide sequence ID" value="NZ_WOGU01000006.1"/>
</dbReference>
<dbReference type="Gene3D" id="1.20.1250.20">
    <property type="entry name" value="MFS general substrate transporter like domains"/>
    <property type="match status" value="2"/>
</dbReference>
<protein>
    <submittedName>
        <fullName evidence="7">MFS transporter</fullName>
    </submittedName>
</protein>
<dbReference type="GO" id="GO:0022857">
    <property type="term" value="F:transmembrane transporter activity"/>
    <property type="evidence" value="ECO:0007669"/>
    <property type="project" value="InterPro"/>
</dbReference>
<feature type="transmembrane region" description="Helical" evidence="5">
    <location>
        <begin position="85"/>
        <end position="104"/>
    </location>
</feature>
<proteinExistence type="predicted"/>
<evidence type="ECO:0000256" key="4">
    <source>
        <dbReference type="ARBA" id="ARBA00023136"/>
    </source>
</evidence>
<dbReference type="EMBL" id="WOGU01000006">
    <property type="protein sequence ID" value="MUN63197.1"/>
    <property type="molecule type" value="Genomic_DNA"/>
</dbReference>
<evidence type="ECO:0000259" key="6">
    <source>
        <dbReference type="PROSITE" id="PS50850"/>
    </source>
</evidence>
<feature type="domain" description="Major facilitator superfamily (MFS) profile" evidence="6">
    <location>
        <begin position="1"/>
        <end position="445"/>
    </location>
</feature>
<name>A0A6N8GLS1_9MICC</name>
<dbReference type="GO" id="GO:0005886">
    <property type="term" value="C:plasma membrane"/>
    <property type="evidence" value="ECO:0007669"/>
    <property type="project" value="UniProtKB-SubCell"/>
</dbReference>
<keyword evidence="8" id="KW-1185">Reference proteome</keyword>
<dbReference type="Proteomes" id="UP000436989">
    <property type="component" value="Unassembled WGS sequence"/>
</dbReference>
<dbReference type="PROSITE" id="PS50850">
    <property type="entry name" value="MFS"/>
    <property type="match status" value="1"/>
</dbReference>
<feature type="transmembrane region" description="Helical" evidence="5">
    <location>
        <begin position="322"/>
        <end position="340"/>
    </location>
</feature>
<feature type="transmembrane region" description="Helical" evidence="5">
    <location>
        <begin position="150"/>
        <end position="171"/>
    </location>
</feature>
<comment type="subcellular location">
    <subcellularLocation>
        <location evidence="1">Cell membrane</location>
        <topology evidence="1">Multi-pass membrane protein</topology>
    </subcellularLocation>
</comment>
<dbReference type="CDD" id="cd17353">
    <property type="entry name" value="MFS_OFA_like"/>
    <property type="match status" value="1"/>
</dbReference>
<dbReference type="InterPro" id="IPR020846">
    <property type="entry name" value="MFS_dom"/>
</dbReference>
<evidence type="ECO:0000313" key="8">
    <source>
        <dbReference type="Proteomes" id="UP000436989"/>
    </source>
</evidence>